<organism evidence="1 2">
    <name type="scientific">Acrobeloides nanus</name>
    <dbReference type="NCBI Taxonomy" id="290746"/>
    <lineage>
        <taxon>Eukaryota</taxon>
        <taxon>Metazoa</taxon>
        <taxon>Ecdysozoa</taxon>
        <taxon>Nematoda</taxon>
        <taxon>Chromadorea</taxon>
        <taxon>Rhabditida</taxon>
        <taxon>Tylenchina</taxon>
        <taxon>Cephalobomorpha</taxon>
        <taxon>Cephaloboidea</taxon>
        <taxon>Cephalobidae</taxon>
        <taxon>Acrobeloides</taxon>
    </lineage>
</organism>
<dbReference type="AlphaFoldDB" id="A0A914DLG3"/>
<keyword evidence="1" id="KW-1185">Reference proteome</keyword>
<accession>A0A914DLG3</accession>
<sequence>MKAETSRIEGYNTLWVTLRASYNDARLREEDPSDTRPQPMASKAFITVVDEAYTTKFDGNILLYIGWKERMTTAILRRADIPDEVKVQLIVDRLVDKAFKFDPLDPQKSVLKCHTAH</sequence>
<name>A0A914DLG3_9BILA</name>
<proteinExistence type="predicted"/>
<dbReference type="WBParaSite" id="ACRNAN_scaffold312.g14583.t1">
    <property type="protein sequence ID" value="ACRNAN_scaffold312.g14583.t1"/>
    <property type="gene ID" value="ACRNAN_scaffold312.g14583"/>
</dbReference>
<evidence type="ECO:0000313" key="1">
    <source>
        <dbReference type="Proteomes" id="UP000887540"/>
    </source>
</evidence>
<evidence type="ECO:0000313" key="2">
    <source>
        <dbReference type="WBParaSite" id="ACRNAN_scaffold312.g14583.t1"/>
    </source>
</evidence>
<protein>
    <submittedName>
        <fullName evidence="2">Uncharacterized protein</fullName>
    </submittedName>
</protein>
<reference evidence="2" key="1">
    <citation type="submission" date="2022-11" db="UniProtKB">
        <authorList>
            <consortium name="WormBaseParasite"/>
        </authorList>
    </citation>
    <scope>IDENTIFICATION</scope>
</reference>
<dbReference type="Proteomes" id="UP000887540">
    <property type="component" value="Unplaced"/>
</dbReference>